<dbReference type="Pfam" id="PF13417">
    <property type="entry name" value="GST_N_3"/>
    <property type="match status" value="1"/>
</dbReference>
<dbReference type="InterPro" id="IPR040079">
    <property type="entry name" value="Glutathione_S-Trfase"/>
</dbReference>
<accession>A0A9D4TJ03</accession>
<dbReference type="EMBL" id="SIDB01000010">
    <property type="protein sequence ID" value="KAI3426897.1"/>
    <property type="molecule type" value="Genomic_DNA"/>
</dbReference>
<feature type="domain" description="GST N-terminal" evidence="1">
    <location>
        <begin position="2"/>
        <end position="83"/>
    </location>
</feature>
<comment type="caution">
    <text evidence="3">The sequence shown here is derived from an EMBL/GenBank/DDBJ whole genome shotgun (WGS) entry which is preliminary data.</text>
</comment>
<proteinExistence type="predicted"/>
<dbReference type="SFLD" id="SFLDG00358">
    <property type="entry name" value="Main_(cytGST)"/>
    <property type="match status" value="1"/>
</dbReference>
<dbReference type="SFLD" id="SFLDS00019">
    <property type="entry name" value="Glutathione_Transferase_(cytos"/>
    <property type="match status" value="1"/>
</dbReference>
<gene>
    <name evidence="3" type="ORF">D9Q98_006841</name>
</gene>
<dbReference type="InterPro" id="IPR004045">
    <property type="entry name" value="Glutathione_S-Trfase_N"/>
</dbReference>
<organism evidence="3 4">
    <name type="scientific">Chlorella vulgaris</name>
    <name type="common">Green alga</name>
    <dbReference type="NCBI Taxonomy" id="3077"/>
    <lineage>
        <taxon>Eukaryota</taxon>
        <taxon>Viridiplantae</taxon>
        <taxon>Chlorophyta</taxon>
        <taxon>core chlorophytes</taxon>
        <taxon>Trebouxiophyceae</taxon>
        <taxon>Chlorellales</taxon>
        <taxon>Chlorellaceae</taxon>
        <taxon>Chlorella clade</taxon>
        <taxon>Chlorella</taxon>
    </lineage>
</organism>
<dbReference type="PANTHER" id="PTHR44750">
    <property type="entry name" value="GLUTATHIONE S-TRANSFERASE T1-RELATED"/>
    <property type="match status" value="1"/>
</dbReference>
<dbReference type="InterPro" id="IPR036249">
    <property type="entry name" value="Thioredoxin-like_sf"/>
</dbReference>
<dbReference type="PANTHER" id="PTHR44750:SF1">
    <property type="entry name" value="GLUTATHIONE S-TRANSFERASE T1-RELATED"/>
    <property type="match status" value="1"/>
</dbReference>
<evidence type="ECO:0000259" key="2">
    <source>
        <dbReference type="PROSITE" id="PS50405"/>
    </source>
</evidence>
<dbReference type="InterPro" id="IPR036282">
    <property type="entry name" value="Glutathione-S-Trfase_C_sf"/>
</dbReference>
<dbReference type="PROSITE" id="PS50404">
    <property type="entry name" value="GST_NTER"/>
    <property type="match status" value="1"/>
</dbReference>
<dbReference type="SUPFAM" id="SSF52833">
    <property type="entry name" value="Thioredoxin-like"/>
    <property type="match status" value="1"/>
</dbReference>
<dbReference type="PROSITE" id="PS50405">
    <property type="entry name" value="GST_CTER"/>
    <property type="match status" value="1"/>
</dbReference>
<evidence type="ECO:0000313" key="4">
    <source>
        <dbReference type="Proteomes" id="UP001055712"/>
    </source>
</evidence>
<name>A0A9D4TJ03_CHLVU</name>
<dbReference type="InterPro" id="IPR010987">
    <property type="entry name" value="Glutathione-S-Trfase_C-like"/>
</dbReference>
<reference evidence="3" key="1">
    <citation type="journal article" date="2019" name="Plant J.">
        <title>Chlorella vulgaris genome assembly and annotation reveals the molecular basis for metabolic acclimation to high light conditions.</title>
        <authorList>
            <person name="Cecchin M."/>
            <person name="Marcolungo L."/>
            <person name="Rossato M."/>
            <person name="Girolomoni L."/>
            <person name="Cosentino E."/>
            <person name="Cuine S."/>
            <person name="Li-Beisson Y."/>
            <person name="Delledonne M."/>
            <person name="Ballottari M."/>
        </authorList>
    </citation>
    <scope>NUCLEOTIDE SEQUENCE</scope>
    <source>
        <strain evidence="3">211/11P</strain>
    </source>
</reference>
<dbReference type="Gene3D" id="1.20.1050.10">
    <property type="match status" value="1"/>
</dbReference>
<dbReference type="InterPro" id="IPR043377">
    <property type="entry name" value="GSTT1/2/3"/>
</dbReference>
<dbReference type="OrthoDB" id="422574at2759"/>
<sequence length="242" mass="26783">MATPKLYVDHLSQPCRSCLVLFRMAGIPCEEVRVTLGRQEQRKPEFLAVNPLGKVPALQDGDLCLPESSAIMQYMCSTRSLEDHWYPSNVRDRALINAAMAWHASSLRIGSMLTVWNRAITLNLGVPGNEQLVQSYGLPTLQAALKALDDVWLRDGSFVAGQAQISIADLLLACEVEQLCLLDGAVQGPGMEELLGPHSRLLAWLDRVRSACSPHYDDVHALLRKSRQRLVERKQAPGASKM</sequence>
<dbReference type="SUPFAM" id="SSF47616">
    <property type="entry name" value="GST C-terminal domain-like"/>
    <property type="match status" value="1"/>
</dbReference>
<dbReference type="Gene3D" id="3.40.30.10">
    <property type="entry name" value="Glutaredoxin"/>
    <property type="match status" value="1"/>
</dbReference>
<feature type="domain" description="GST C-terminal" evidence="2">
    <location>
        <begin position="89"/>
        <end position="238"/>
    </location>
</feature>
<evidence type="ECO:0008006" key="5">
    <source>
        <dbReference type="Google" id="ProtNLM"/>
    </source>
</evidence>
<keyword evidence="4" id="KW-1185">Reference proteome</keyword>
<dbReference type="AlphaFoldDB" id="A0A9D4TJ03"/>
<evidence type="ECO:0000259" key="1">
    <source>
        <dbReference type="PROSITE" id="PS50404"/>
    </source>
</evidence>
<reference evidence="3" key="2">
    <citation type="submission" date="2020-11" db="EMBL/GenBank/DDBJ databases">
        <authorList>
            <person name="Cecchin M."/>
            <person name="Marcolungo L."/>
            <person name="Rossato M."/>
            <person name="Girolomoni L."/>
            <person name="Cosentino E."/>
            <person name="Cuine S."/>
            <person name="Li-Beisson Y."/>
            <person name="Delledonne M."/>
            <person name="Ballottari M."/>
        </authorList>
    </citation>
    <scope>NUCLEOTIDE SEQUENCE</scope>
    <source>
        <strain evidence="3">211/11P</strain>
        <tissue evidence="3">Whole cell</tissue>
    </source>
</reference>
<evidence type="ECO:0000313" key="3">
    <source>
        <dbReference type="EMBL" id="KAI3426897.1"/>
    </source>
</evidence>
<protein>
    <recommendedName>
        <fullName evidence="5">Glutathione transferase</fullName>
    </recommendedName>
</protein>
<dbReference type="Proteomes" id="UP001055712">
    <property type="component" value="Unassembled WGS sequence"/>
</dbReference>